<evidence type="ECO:0000313" key="3">
    <source>
        <dbReference type="Proteomes" id="UP000327157"/>
    </source>
</evidence>
<dbReference type="Pfam" id="PF06522">
    <property type="entry name" value="B12D"/>
    <property type="match status" value="1"/>
</dbReference>
<feature type="region of interest" description="Disordered" evidence="1">
    <location>
        <begin position="38"/>
        <end position="60"/>
    </location>
</feature>
<dbReference type="OrthoDB" id="202195at2759"/>
<reference evidence="2 3" key="3">
    <citation type="submission" date="2019-11" db="EMBL/GenBank/DDBJ databases">
        <title>A de novo genome assembly of a pear dwarfing rootstock.</title>
        <authorList>
            <person name="Wang F."/>
            <person name="Wang J."/>
            <person name="Li S."/>
            <person name="Zhang Y."/>
            <person name="Fang M."/>
            <person name="Ma L."/>
            <person name="Zhao Y."/>
            <person name="Jiang S."/>
        </authorList>
    </citation>
    <scope>NUCLEOTIDE SEQUENCE [LARGE SCALE GENOMIC DNA]</scope>
    <source>
        <strain evidence="2">S2</strain>
        <tissue evidence="2">Leaf</tissue>
    </source>
</reference>
<reference evidence="3" key="2">
    <citation type="submission" date="2019-10" db="EMBL/GenBank/DDBJ databases">
        <title>A de novo genome assembly of a pear dwarfing rootstock.</title>
        <authorList>
            <person name="Wang F."/>
            <person name="Wang J."/>
            <person name="Li S."/>
            <person name="Zhang Y."/>
            <person name="Fang M."/>
            <person name="Ma L."/>
            <person name="Zhao Y."/>
            <person name="Jiang S."/>
        </authorList>
    </citation>
    <scope>NUCLEOTIDE SEQUENCE [LARGE SCALE GENOMIC DNA]</scope>
</reference>
<protein>
    <submittedName>
        <fullName evidence="2">Uncharacterized protein</fullName>
    </submittedName>
</protein>
<dbReference type="EMBL" id="SMOL01000753">
    <property type="protein sequence ID" value="KAB2600175.1"/>
    <property type="molecule type" value="Genomic_DNA"/>
</dbReference>
<sequence>MPANCWLRPKVYPLFTATRVTVRICGLSLYRHITINPEQGPFHPPPDHHHHISRSLPHTT</sequence>
<reference evidence="2 3" key="1">
    <citation type="submission" date="2019-09" db="EMBL/GenBank/DDBJ databases">
        <authorList>
            <person name="Ou C."/>
        </authorList>
    </citation>
    <scope>NUCLEOTIDE SEQUENCE [LARGE SCALE GENOMIC DNA]</scope>
    <source>
        <strain evidence="2">S2</strain>
        <tissue evidence="2">Leaf</tissue>
    </source>
</reference>
<comment type="caution">
    <text evidence="2">The sequence shown here is derived from an EMBL/GenBank/DDBJ whole genome shotgun (WGS) entry which is preliminary data.</text>
</comment>
<accession>A0A5N5FAS6</accession>
<proteinExistence type="predicted"/>
<name>A0A5N5FAS6_9ROSA</name>
<organism evidence="2 3">
    <name type="scientific">Pyrus ussuriensis x Pyrus communis</name>
    <dbReference type="NCBI Taxonomy" id="2448454"/>
    <lineage>
        <taxon>Eukaryota</taxon>
        <taxon>Viridiplantae</taxon>
        <taxon>Streptophyta</taxon>
        <taxon>Embryophyta</taxon>
        <taxon>Tracheophyta</taxon>
        <taxon>Spermatophyta</taxon>
        <taxon>Magnoliopsida</taxon>
        <taxon>eudicotyledons</taxon>
        <taxon>Gunneridae</taxon>
        <taxon>Pentapetalae</taxon>
        <taxon>rosids</taxon>
        <taxon>fabids</taxon>
        <taxon>Rosales</taxon>
        <taxon>Rosaceae</taxon>
        <taxon>Amygdaloideae</taxon>
        <taxon>Maleae</taxon>
        <taxon>Pyrus</taxon>
    </lineage>
</organism>
<gene>
    <name evidence="2" type="ORF">D8674_010446</name>
</gene>
<dbReference type="AlphaFoldDB" id="A0A5N5FAS6"/>
<evidence type="ECO:0000256" key="1">
    <source>
        <dbReference type="SAM" id="MobiDB-lite"/>
    </source>
</evidence>
<evidence type="ECO:0000313" key="2">
    <source>
        <dbReference type="EMBL" id="KAB2600175.1"/>
    </source>
</evidence>
<dbReference type="Proteomes" id="UP000327157">
    <property type="component" value="Chromosome 13"/>
</dbReference>
<keyword evidence="3" id="KW-1185">Reference proteome</keyword>
<dbReference type="InterPro" id="IPR010530">
    <property type="entry name" value="B12D"/>
</dbReference>